<evidence type="ECO:0000313" key="3">
    <source>
        <dbReference type="EMBL" id="MET3656644.1"/>
    </source>
</evidence>
<feature type="transmembrane region" description="Helical" evidence="1">
    <location>
        <begin position="226"/>
        <end position="245"/>
    </location>
</feature>
<keyword evidence="4" id="KW-1185">Reference proteome</keyword>
<dbReference type="InterPro" id="IPR018677">
    <property type="entry name" value="DUF2157"/>
</dbReference>
<dbReference type="EMBL" id="JBEPME010000002">
    <property type="protein sequence ID" value="MET3656644.1"/>
    <property type="molecule type" value="Genomic_DNA"/>
</dbReference>
<feature type="transmembrane region" description="Helical" evidence="1">
    <location>
        <begin position="257"/>
        <end position="276"/>
    </location>
</feature>
<keyword evidence="1" id="KW-0472">Membrane</keyword>
<feature type="transmembrane region" description="Helical" evidence="1">
    <location>
        <begin position="201"/>
        <end position="220"/>
    </location>
</feature>
<name>A0ABV2K993_SPOPS</name>
<feature type="domain" description="DUF2157" evidence="2">
    <location>
        <begin position="22"/>
        <end position="154"/>
    </location>
</feature>
<evidence type="ECO:0000313" key="4">
    <source>
        <dbReference type="Proteomes" id="UP001549104"/>
    </source>
</evidence>
<dbReference type="Pfam" id="PF09925">
    <property type="entry name" value="DUF2157"/>
    <property type="match status" value="1"/>
</dbReference>
<organism evidence="3 4">
    <name type="scientific">Sporosarcina psychrophila</name>
    <name type="common">Bacillus psychrophilus</name>
    <dbReference type="NCBI Taxonomy" id="1476"/>
    <lineage>
        <taxon>Bacteria</taxon>
        <taxon>Bacillati</taxon>
        <taxon>Bacillota</taxon>
        <taxon>Bacilli</taxon>
        <taxon>Bacillales</taxon>
        <taxon>Caryophanaceae</taxon>
        <taxon>Sporosarcina</taxon>
    </lineage>
</organism>
<feature type="transmembrane region" description="Helical" evidence="1">
    <location>
        <begin position="330"/>
        <end position="347"/>
    </location>
</feature>
<sequence>MKRKISKSEYRILEKEFLFLEQTGQLETNQARKLLAEYLPTERLSFVRVLLVIGAILIGVGILSFIAGNWQEIPKLAKFLLLFLGTAGFYAGGHKMEDIYPKTSRSLYYIGVFVFGAGIFLIGQMFNLGEGVYTDFFMWGLGILPLAYHLKDKLIFASASLFFIIYGFKVLNGTVELPYLLLLIIPLLFWMNERRMGHSKVLFISNVILTLLFSFNLFIYFDLHEVLILCTFFALGLFLAFYPFGRYQLPSEWLGSVVYGMAGLFLTFPSTWGDFIPANNTGIAAIIFTIIFSIILLYFLKIGSLPAVLIVCTLIFRFYADLSYNFMPKSLFFIVGGLILIGFGFWFEKTRRGTVIAHEHDEK</sequence>
<keyword evidence="1" id="KW-0812">Transmembrane</keyword>
<protein>
    <submittedName>
        <fullName evidence="3">Membrane protein</fullName>
    </submittedName>
</protein>
<proteinExistence type="predicted"/>
<gene>
    <name evidence="3" type="ORF">ABIC55_001731</name>
</gene>
<comment type="caution">
    <text evidence="3">The sequence shown here is derived from an EMBL/GenBank/DDBJ whole genome shotgun (WGS) entry which is preliminary data.</text>
</comment>
<dbReference type="RefSeq" id="WP_187047555.1">
    <property type="nucleotide sequence ID" value="NZ_JBEPME010000002.1"/>
</dbReference>
<feature type="transmembrane region" description="Helical" evidence="1">
    <location>
        <begin position="177"/>
        <end position="192"/>
    </location>
</feature>
<feature type="transmembrane region" description="Helical" evidence="1">
    <location>
        <begin position="49"/>
        <end position="70"/>
    </location>
</feature>
<evidence type="ECO:0000256" key="1">
    <source>
        <dbReference type="SAM" id="Phobius"/>
    </source>
</evidence>
<feature type="transmembrane region" description="Helical" evidence="1">
    <location>
        <begin position="282"/>
        <end position="300"/>
    </location>
</feature>
<accession>A0ABV2K993</accession>
<feature type="transmembrane region" description="Helical" evidence="1">
    <location>
        <begin position="307"/>
        <end position="324"/>
    </location>
</feature>
<keyword evidence="1" id="KW-1133">Transmembrane helix</keyword>
<feature type="transmembrane region" description="Helical" evidence="1">
    <location>
        <begin position="106"/>
        <end position="126"/>
    </location>
</feature>
<dbReference type="Proteomes" id="UP001549104">
    <property type="component" value="Unassembled WGS sequence"/>
</dbReference>
<reference evidence="3 4" key="1">
    <citation type="submission" date="2024-06" db="EMBL/GenBank/DDBJ databases">
        <title>Sorghum-associated microbial communities from plants grown in Nebraska, USA.</title>
        <authorList>
            <person name="Schachtman D."/>
        </authorList>
    </citation>
    <scope>NUCLEOTIDE SEQUENCE [LARGE SCALE GENOMIC DNA]</scope>
    <source>
        <strain evidence="3 4">1288</strain>
    </source>
</reference>
<feature type="transmembrane region" description="Helical" evidence="1">
    <location>
        <begin position="76"/>
        <end position="94"/>
    </location>
</feature>
<evidence type="ECO:0000259" key="2">
    <source>
        <dbReference type="Pfam" id="PF09925"/>
    </source>
</evidence>